<protein>
    <submittedName>
        <fullName evidence="1">Uncharacterized protein</fullName>
    </submittedName>
</protein>
<organism evidence="1">
    <name type="scientific">Anguilla anguilla</name>
    <name type="common">European freshwater eel</name>
    <name type="synonym">Muraena anguilla</name>
    <dbReference type="NCBI Taxonomy" id="7936"/>
    <lineage>
        <taxon>Eukaryota</taxon>
        <taxon>Metazoa</taxon>
        <taxon>Chordata</taxon>
        <taxon>Craniata</taxon>
        <taxon>Vertebrata</taxon>
        <taxon>Euteleostomi</taxon>
        <taxon>Actinopterygii</taxon>
        <taxon>Neopterygii</taxon>
        <taxon>Teleostei</taxon>
        <taxon>Anguilliformes</taxon>
        <taxon>Anguillidae</taxon>
        <taxon>Anguilla</taxon>
    </lineage>
</organism>
<dbReference type="EMBL" id="GBXM01078650">
    <property type="protein sequence ID" value="JAH29927.1"/>
    <property type="molecule type" value="Transcribed_RNA"/>
</dbReference>
<reference evidence="1" key="1">
    <citation type="submission" date="2014-11" db="EMBL/GenBank/DDBJ databases">
        <authorList>
            <person name="Amaro Gonzalez C."/>
        </authorList>
    </citation>
    <scope>NUCLEOTIDE SEQUENCE</scope>
</reference>
<proteinExistence type="predicted"/>
<sequence length="41" mass="4693">MHEIKASRSINVTEKGTHWNLYNNALFQLQCLGVFFGPSQL</sequence>
<evidence type="ECO:0000313" key="1">
    <source>
        <dbReference type="EMBL" id="JAH29927.1"/>
    </source>
</evidence>
<reference evidence="1" key="2">
    <citation type="journal article" date="2015" name="Fish Shellfish Immunol.">
        <title>Early steps in the European eel (Anguilla anguilla)-Vibrio vulnificus interaction in the gills: Role of the RtxA13 toxin.</title>
        <authorList>
            <person name="Callol A."/>
            <person name="Pajuelo D."/>
            <person name="Ebbesson L."/>
            <person name="Teles M."/>
            <person name="MacKenzie S."/>
            <person name="Amaro C."/>
        </authorList>
    </citation>
    <scope>NUCLEOTIDE SEQUENCE</scope>
</reference>
<name>A0A0E9RM89_ANGAN</name>
<dbReference type="AlphaFoldDB" id="A0A0E9RM89"/>
<accession>A0A0E9RM89</accession>